<keyword evidence="2" id="KW-1185">Reference proteome</keyword>
<accession>A0A9D4LK26</accession>
<proteinExistence type="predicted"/>
<evidence type="ECO:0000313" key="2">
    <source>
        <dbReference type="Proteomes" id="UP000828390"/>
    </source>
</evidence>
<gene>
    <name evidence="1" type="ORF">DPMN_023089</name>
</gene>
<dbReference type="AlphaFoldDB" id="A0A9D4LK26"/>
<evidence type="ECO:0000313" key="1">
    <source>
        <dbReference type="EMBL" id="KAH3860197.1"/>
    </source>
</evidence>
<name>A0A9D4LK26_DREPO</name>
<reference evidence="1" key="1">
    <citation type="journal article" date="2019" name="bioRxiv">
        <title>The Genome of the Zebra Mussel, Dreissena polymorpha: A Resource for Invasive Species Research.</title>
        <authorList>
            <person name="McCartney M.A."/>
            <person name="Auch B."/>
            <person name="Kono T."/>
            <person name="Mallez S."/>
            <person name="Zhang Y."/>
            <person name="Obille A."/>
            <person name="Becker A."/>
            <person name="Abrahante J.E."/>
            <person name="Garbe J."/>
            <person name="Badalamenti J.P."/>
            <person name="Herman A."/>
            <person name="Mangelson H."/>
            <person name="Liachko I."/>
            <person name="Sullivan S."/>
            <person name="Sone E.D."/>
            <person name="Koren S."/>
            <person name="Silverstein K.A.T."/>
            <person name="Beckman K.B."/>
            <person name="Gohl D.M."/>
        </authorList>
    </citation>
    <scope>NUCLEOTIDE SEQUENCE</scope>
    <source>
        <strain evidence="1">Duluth1</strain>
        <tissue evidence="1">Whole animal</tissue>
    </source>
</reference>
<protein>
    <submittedName>
        <fullName evidence="1">Uncharacterized protein</fullName>
    </submittedName>
</protein>
<sequence>MRQLSDLRVSYDTMDLTMVDRLCESYPMGLQNTNGVARVYLGTRCTMSIQSNRSRRPSLATHIYYYNLFNCFI</sequence>
<reference evidence="1" key="2">
    <citation type="submission" date="2020-11" db="EMBL/GenBank/DDBJ databases">
        <authorList>
            <person name="McCartney M.A."/>
            <person name="Auch B."/>
            <person name="Kono T."/>
            <person name="Mallez S."/>
            <person name="Becker A."/>
            <person name="Gohl D.M."/>
            <person name="Silverstein K.A.T."/>
            <person name="Koren S."/>
            <person name="Bechman K.B."/>
            <person name="Herman A."/>
            <person name="Abrahante J.E."/>
            <person name="Garbe J."/>
        </authorList>
    </citation>
    <scope>NUCLEOTIDE SEQUENCE</scope>
    <source>
        <strain evidence="1">Duluth1</strain>
        <tissue evidence="1">Whole animal</tissue>
    </source>
</reference>
<organism evidence="1 2">
    <name type="scientific">Dreissena polymorpha</name>
    <name type="common">Zebra mussel</name>
    <name type="synonym">Mytilus polymorpha</name>
    <dbReference type="NCBI Taxonomy" id="45954"/>
    <lineage>
        <taxon>Eukaryota</taxon>
        <taxon>Metazoa</taxon>
        <taxon>Spiralia</taxon>
        <taxon>Lophotrochozoa</taxon>
        <taxon>Mollusca</taxon>
        <taxon>Bivalvia</taxon>
        <taxon>Autobranchia</taxon>
        <taxon>Heteroconchia</taxon>
        <taxon>Euheterodonta</taxon>
        <taxon>Imparidentia</taxon>
        <taxon>Neoheterodontei</taxon>
        <taxon>Myida</taxon>
        <taxon>Dreissenoidea</taxon>
        <taxon>Dreissenidae</taxon>
        <taxon>Dreissena</taxon>
    </lineage>
</organism>
<comment type="caution">
    <text evidence="1">The sequence shown here is derived from an EMBL/GenBank/DDBJ whole genome shotgun (WGS) entry which is preliminary data.</text>
</comment>
<dbReference type="EMBL" id="JAIWYP010000002">
    <property type="protein sequence ID" value="KAH3860197.1"/>
    <property type="molecule type" value="Genomic_DNA"/>
</dbReference>
<dbReference type="Proteomes" id="UP000828390">
    <property type="component" value="Unassembled WGS sequence"/>
</dbReference>